<accession>A0A2Z6ZXG2</accession>
<gene>
    <name evidence="2" type="ORF">F511_44760</name>
</gene>
<protein>
    <recommendedName>
        <fullName evidence="1">Reverse transcriptase Ty1/copia-type domain-containing protein</fullName>
    </recommendedName>
</protein>
<proteinExistence type="predicted"/>
<reference evidence="2 3" key="1">
    <citation type="journal article" date="2015" name="Proc. Natl. Acad. Sci. U.S.A.">
        <title>The resurrection genome of Boea hygrometrica: A blueprint for survival of dehydration.</title>
        <authorList>
            <person name="Xiao L."/>
            <person name="Yang G."/>
            <person name="Zhang L."/>
            <person name="Yang X."/>
            <person name="Zhao S."/>
            <person name="Ji Z."/>
            <person name="Zhou Q."/>
            <person name="Hu M."/>
            <person name="Wang Y."/>
            <person name="Chen M."/>
            <person name="Xu Y."/>
            <person name="Jin H."/>
            <person name="Xiao X."/>
            <person name="Hu G."/>
            <person name="Bao F."/>
            <person name="Hu Y."/>
            <person name="Wan P."/>
            <person name="Li L."/>
            <person name="Deng X."/>
            <person name="Kuang T."/>
            <person name="Xiang C."/>
            <person name="Zhu J.K."/>
            <person name="Oliver M.J."/>
            <person name="He Y."/>
        </authorList>
    </citation>
    <scope>NUCLEOTIDE SEQUENCE [LARGE SCALE GENOMIC DNA]</scope>
    <source>
        <strain evidence="3">cv. XS01</strain>
    </source>
</reference>
<name>A0A2Z6ZXG2_9LAMI</name>
<dbReference type="InterPro" id="IPR013103">
    <property type="entry name" value="RVT_2"/>
</dbReference>
<feature type="domain" description="Reverse transcriptase Ty1/copia-type" evidence="1">
    <location>
        <begin position="3"/>
        <end position="130"/>
    </location>
</feature>
<dbReference type="InterPro" id="IPR043502">
    <property type="entry name" value="DNA/RNA_pol_sf"/>
</dbReference>
<dbReference type="EMBL" id="KV023758">
    <property type="protein sequence ID" value="KZV13947.1"/>
    <property type="molecule type" value="Genomic_DNA"/>
</dbReference>
<evidence type="ECO:0000259" key="1">
    <source>
        <dbReference type="Pfam" id="PF07727"/>
    </source>
</evidence>
<dbReference type="Proteomes" id="UP000250235">
    <property type="component" value="Unassembled WGS sequence"/>
</dbReference>
<keyword evidence="3" id="KW-1185">Reference proteome</keyword>
<organism evidence="2 3">
    <name type="scientific">Dorcoceras hygrometricum</name>
    <dbReference type="NCBI Taxonomy" id="472368"/>
    <lineage>
        <taxon>Eukaryota</taxon>
        <taxon>Viridiplantae</taxon>
        <taxon>Streptophyta</taxon>
        <taxon>Embryophyta</taxon>
        <taxon>Tracheophyta</taxon>
        <taxon>Spermatophyta</taxon>
        <taxon>Magnoliopsida</taxon>
        <taxon>eudicotyledons</taxon>
        <taxon>Gunneridae</taxon>
        <taxon>Pentapetalae</taxon>
        <taxon>asterids</taxon>
        <taxon>lamiids</taxon>
        <taxon>Lamiales</taxon>
        <taxon>Gesneriaceae</taxon>
        <taxon>Didymocarpoideae</taxon>
        <taxon>Trichosporeae</taxon>
        <taxon>Loxocarpinae</taxon>
        <taxon>Dorcoceras</taxon>
    </lineage>
</organism>
<evidence type="ECO:0000313" key="3">
    <source>
        <dbReference type="Proteomes" id="UP000250235"/>
    </source>
</evidence>
<dbReference type="OrthoDB" id="411615at2759"/>
<evidence type="ECO:0000313" key="2">
    <source>
        <dbReference type="EMBL" id="KZV13947.1"/>
    </source>
</evidence>
<dbReference type="AlphaFoldDB" id="A0A2Z6ZXG2"/>
<dbReference type="Pfam" id="PF07727">
    <property type="entry name" value="RVT_2"/>
    <property type="match status" value="1"/>
</dbReference>
<dbReference type="SUPFAM" id="SSF56672">
    <property type="entry name" value="DNA/RNA polymerases"/>
    <property type="match status" value="1"/>
</dbReference>
<sequence>MDNDVWDLVTLPKGAKPIGCKWIFKTKRDSKGNVERFKARLVAKGFTQKEGIDYKETFFPVSSKDSFRIIMALVAHFDLELYQMDVKTAFLNGDIDETIYMRQPEGFVSGDSDNMVCKLKKSIYGLKQAYRQ</sequence>